<protein>
    <submittedName>
        <fullName evidence="2">Uncharacterized protein</fullName>
    </submittedName>
</protein>
<feature type="transmembrane region" description="Helical" evidence="1">
    <location>
        <begin position="5"/>
        <end position="24"/>
    </location>
</feature>
<accession>A0A1H3PGW2</accession>
<dbReference type="EMBL" id="FNPI01000005">
    <property type="protein sequence ID" value="SDZ00402.1"/>
    <property type="molecule type" value="Genomic_DNA"/>
</dbReference>
<evidence type="ECO:0000313" key="3">
    <source>
        <dbReference type="Proteomes" id="UP000198935"/>
    </source>
</evidence>
<evidence type="ECO:0000256" key="1">
    <source>
        <dbReference type="SAM" id="Phobius"/>
    </source>
</evidence>
<dbReference type="Proteomes" id="UP000198935">
    <property type="component" value="Unassembled WGS sequence"/>
</dbReference>
<name>A0A1H3PGW2_9BACI</name>
<dbReference type="AlphaFoldDB" id="A0A1H3PGW2"/>
<keyword evidence="3" id="KW-1185">Reference proteome</keyword>
<sequence>MIIIVIINILVIIACFVLLIMSLLNLFPKWIAFPLLLLSILFFVHLLNERRRFKGFNSANRV</sequence>
<keyword evidence="1" id="KW-1133">Transmembrane helix</keyword>
<organism evidence="2 3">
    <name type="scientific">Evansella caseinilytica</name>
    <dbReference type="NCBI Taxonomy" id="1503961"/>
    <lineage>
        <taxon>Bacteria</taxon>
        <taxon>Bacillati</taxon>
        <taxon>Bacillota</taxon>
        <taxon>Bacilli</taxon>
        <taxon>Bacillales</taxon>
        <taxon>Bacillaceae</taxon>
        <taxon>Evansella</taxon>
    </lineage>
</organism>
<keyword evidence="1" id="KW-0472">Membrane</keyword>
<evidence type="ECO:0000313" key="2">
    <source>
        <dbReference type="EMBL" id="SDZ00402.1"/>
    </source>
</evidence>
<gene>
    <name evidence="2" type="ORF">SAMN05421736_10548</name>
</gene>
<keyword evidence="1" id="KW-0812">Transmembrane</keyword>
<reference evidence="3" key="1">
    <citation type="submission" date="2016-10" db="EMBL/GenBank/DDBJ databases">
        <authorList>
            <person name="Varghese N."/>
            <person name="Submissions S."/>
        </authorList>
    </citation>
    <scope>NUCLEOTIDE SEQUENCE [LARGE SCALE GENOMIC DNA]</scope>
    <source>
        <strain evidence="3">SP</strain>
    </source>
</reference>
<feature type="transmembrane region" description="Helical" evidence="1">
    <location>
        <begin position="30"/>
        <end position="47"/>
    </location>
</feature>
<proteinExistence type="predicted"/>